<reference evidence="2 3" key="1">
    <citation type="submission" date="2020-08" db="EMBL/GenBank/DDBJ databases">
        <title>Functional genomics of gut bacteria from endangered species of beetles.</title>
        <authorList>
            <person name="Carlos-Shanley C."/>
        </authorList>
    </citation>
    <scope>NUCLEOTIDE SEQUENCE [LARGE SCALE GENOMIC DNA]</scope>
    <source>
        <strain evidence="2 3">S00224</strain>
    </source>
</reference>
<feature type="transmembrane region" description="Helical" evidence="1">
    <location>
        <begin position="6"/>
        <end position="21"/>
    </location>
</feature>
<sequence length="76" mass="8219">MTEFLVFAYAMLAMFVIQSMARNHREQRANSQVVTMVGWGLFSLSSTLAVLLGAVALALAMGANIPLPQGFEAPLF</sequence>
<name>A0A7W7K1H3_9SPHN</name>
<dbReference type="Proteomes" id="UP000575241">
    <property type="component" value="Unassembled WGS sequence"/>
</dbReference>
<dbReference type="RefSeq" id="WP_184167040.1">
    <property type="nucleotide sequence ID" value="NZ_JACHLN010000002.1"/>
</dbReference>
<organism evidence="2 3">
    <name type="scientific">Sphingomonas kyeonggiensis</name>
    <dbReference type="NCBI Taxonomy" id="1268553"/>
    <lineage>
        <taxon>Bacteria</taxon>
        <taxon>Pseudomonadati</taxon>
        <taxon>Pseudomonadota</taxon>
        <taxon>Alphaproteobacteria</taxon>
        <taxon>Sphingomonadales</taxon>
        <taxon>Sphingomonadaceae</taxon>
        <taxon>Sphingomonas</taxon>
    </lineage>
</organism>
<keyword evidence="3" id="KW-1185">Reference proteome</keyword>
<keyword evidence="1" id="KW-1133">Transmembrane helix</keyword>
<dbReference type="EMBL" id="JACHLN010000002">
    <property type="protein sequence ID" value="MBB4839258.1"/>
    <property type="molecule type" value="Genomic_DNA"/>
</dbReference>
<proteinExistence type="predicted"/>
<accession>A0A7W7K1H3</accession>
<evidence type="ECO:0000313" key="2">
    <source>
        <dbReference type="EMBL" id="MBB4839258.1"/>
    </source>
</evidence>
<keyword evidence="1" id="KW-0472">Membrane</keyword>
<evidence type="ECO:0000256" key="1">
    <source>
        <dbReference type="SAM" id="Phobius"/>
    </source>
</evidence>
<gene>
    <name evidence="2" type="ORF">HNP52_002327</name>
</gene>
<keyword evidence="1" id="KW-0812">Transmembrane</keyword>
<feature type="transmembrane region" description="Helical" evidence="1">
    <location>
        <begin position="33"/>
        <end position="61"/>
    </location>
</feature>
<dbReference type="AlphaFoldDB" id="A0A7W7K1H3"/>
<evidence type="ECO:0000313" key="3">
    <source>
        <dbReference type="Proteomes" id="UP000575241"/>
    </source>
</evidence>
<comment type="caution">
    <text evidence="2">The sequence shown here is derived from an EMBL/GenBank/DDBJ whole genome shotgun (WGS) entry which is preliminary data.</text>
</comment>
<protein>
    <submittedName>
        <fullName evidence="2">Cytochrome bd-type quinol oxidase subunit 2</fullName>
    </submittedName>
</protein>